<dbReference type="PANTHER" id="PTHR42852:SF17">
    <property type="entry name" value="THIOREDOXIN-LIKE PROTEIN HI_1115"/>
    <property type="match status" value="1"/>
</dbReference>
<feature type="transmembrane region" description="Helical" evidence="1">
    <location>
        <begin position="7"/>
        <end position="28"/>
    </location>
</feature>
<name>A0AAE3JPU2_9FLAO</name>
<comment type="caution">
    <text evidence="3">The sequence shown here is derived from an EMBL/GenBank/DDBJ whole genome shotgun (WGS) entry which is preliminary data.</text>
</comment>
<keyword evidence="1" id="KW-0812">Transmembrane</keyword>
<dbReference type="InterPro" id="IPR000866">
    <property type="entry name" value="AhpC/TSA"/>
</dbReference>
<evidence type="ECO:0000313" key="4">
    <source>
        <dbReference type="Proteomes" id="UP001200642"/>
    </source>
</evidence>
<dbReference type="InterPro" id="IPR050553">
    <property type="entry name" value="Thioredoxin_ResA/DsbE_sf"/>
</dbReference>
<proteinExistence type="predicted"/>
<dbReference type="InterPro" id="IPR036249">
    <property type="entry name" value="Thioredoxin-like_sf"/>
</dbReference>
<dbReference type="GO" id="GO:0016209">
    <property type="term" value="F:antioxidant activity"/>
    <property type="evidence" value="ECO:0007669"/>
    <property type="project" value="InterPro"/>
</dbReference>
<accession>A0AAE3JPU2</accession>
<dbReference type="Gene3D" id="3.40.30.10">
    <property type="entry name" value="Glutaredoxin"/>
    <property type="match status" value="1"/>
</dbReference>
<dbReference type="AlphaFoldDB" id="A0AAE3JPU2"/>
<evidence type="ECO:0000259" key="2">
    <source>
        <dbReference type="PROSITE" id="PS51352"/>
    </source>
</evidence>
<keyword evidence="1" id="KW-1133">Transmembrane helix</keyword>
<dbReference type="PROSITE" id="PS51352">
    <property type="entry name" value="THIOREDOXIN_2"/>
    <property type="match status" value="1"/>
</dbReference>
<dbReference type="Pfam" id="PF00578">
    <property type="entry name" value="AhpC-TSA"/>
    <property type="match status" value="1"/>
</dbReference>
<sequence>MKIKRKTGLNILLIAFVISFFITPIGYWSKVWLTRLFTFEPEMEQRSEVEQIPGYDWKLRDAQGKIFNFERSKGDVVFINLWASWLLPSAAELKGIQKLTDEYKGKIDFYIITNEERYPVEEFMRKNDYDFPVTYRIGGEKSPIDTTQVPATYIIDKLGNIRVNQKGIADWDNKKVRGLLDSLIAE</sequence>
<feature type="domain" description="Thioredoxin" evidence="2">
    <location>
        <begin position="48"/>
        <end position="185"/>
    </location>
</feature>
<dbReference type="SUPFAM" id="SSF52833">
    <property type="entry name" value="Thioredoxin-like"/>
    <property type="match status" value="1"/>
</dbReference>
<dbReference type="CDD" id="cd02966">
    <property type="entry name" value="TlpA_like_family"/>
    <property type="match status" value="1"/>
</dbReference>
<dbReference type="PANTHER" id="PTHR42852">
    <property type="entry name" value="THIOL:DISULFIDE INTERCHANGE PROTEIN DSBE"/>
    <property type="match status" value="1"/>
</dbReference>
<dbReference type="EMBL" id="JAIRBC010000002">
    <property type="protein sequence ID" value="MCG2459508.1"/>
    <property type="molecule type" value="Genomic_DNA"/>
</dbReference>
<protein>
    <submittedName>
        <fullName evidence="3">TlpA family protein disulfide reductase</fullName>
    </submittedName>
</protein>
<dbReference type="GO" id="GO:0016491">
    <property type="term" value="F:oxidoreductase activity"/>
    <property type="evidence" value="ECO:0007669"/>
    <property type="project" value="InterPro"/>
</dbReference>
<gene>
    <name evidence="3" type="ORF">K8352_01965</name>
</gene>
<evidence type="ECO:0000313" key="3">
    <source>
        <dbReference type="EMBL" id="MCG2459508.1"/>
    </source>
</evidence>
<dbReference type="InterPro" id="IPR013766">
    <property type="entry name" value="Thioredoxin_domain"/>
</dbReference>
<reference evidence="3" key="1">
    <citation type="submission" date="2023-02" db="EMBL/GenBank/DDBJ databases">
        <title>Genome of Flavobacteriaceae gen. nov. sp. strain F89.</title>
        <authorList>
            <person name="Wang Y."/>
        </authorList>
    </citation>
    <scope>NUCLEOTIDE SEQUENCE</scope>
    <source>
        <strain evidence="3">F89</strain>
    </source>
</reference>
<evidence type="ECO:0000256" key="1">
    <source>
        <dbReference type="SAM" id="Phobius"/>
    </source>
</evidence>
<dbReference type="Proteomes" id="UP001200642">
    <property type="component" value="Unassembled WGS sequence"/>
</dbReference>
<keyword evidence="4" id="KW-1185">Reference proteome</keyword>
<dbReference type="RefSeq" id="WP_317900653.1">
    <property type="nucleotide sequence ID" value="NZ_JAIRBC010000002.1"/>
</dbReference>
<keyword evidence="1" id="KW-0472">Membrane</keyword>
<organism evidence="3 4">
    <name type="scientific">Cerina litoralis</name>
    <dbReference type="NCBI Taxonomy" id="2874477"/>
    <lineage>
        <taxon>Bacteria</taxon>
        <taxon>Pseudomonadati</taxon>
        <taxon>Bacteroidota</taxon>
        <taxon>Flavobacteriia</taxon>
        <taxon>Flavobacteriales</taxon>
        <taxon>Flavobacteriaceae</taxon>
        <taxon>Cerina</taxon>
    </lineage>
</organism>